<evidence type="ECO:0008006" key="5">
    <source>
        <dbReference type="Google" id="ProtNLM"/>
    </source>
</evidence>
<evidence type="ECO:0000256" key="2">
    <source>
        <dbReference type="SAM" id="Phobius"/>
    </source>
</evidence>
<dbReference type="Proteomes" id="UP001596392">
    <property type="component" value="Unassembled WGS sequence"/>
</dbReference>
<feature type="transmembrane region" description="Helical" evidence="2">
    <location>
        <begin position="49"/>
        <end position="69"/>
    </location>
</feature>
<feature type="region of interest" description="Disordered" evidence="1">
    <location>
        <begin position="73"/>
        <end position="97"/>
    </location>
</feature>
<organism evidence="3 4">
    <name type="scientific">Catellatospora aurea</name>
    <dbReference type="NCBI Taxonomy" id="1337874"/>
    <lineage>
        <taxon>Bacteria</taxon>
        <taxon>Bacillati</taxon>
        <taxon>Actinomycetota</taxon>
        <taxon>Actinomycetes</taxon>
        <taxon>Micromonosporales</taxon>
        <taxon>Micromonosporaceae</taxon>
        <taxon>Catellatospora</taxon>
    </lineage>
</organism>
<sequence length="361" mass="37084">MTDDADLRSVREFHQHRPALAPGALDRVRRRVQTATAPHPPRRRPLPRWTAPAAAAAVLAVVVIGVAALGTAGDGTPQPGGPTAGPAAPTAPEGRDTPWLKYGAPVPVAAVFAELDQVASAGSPAVPRTGQLLCSTTFVLTRSGPSPAPGSAPSSEQVQARCFEPEGLIEIPAPVLGEVKGQSPEEQLAAARDGFAAAGPGWGYPTAAWLAALPTDPDLLLADFQAASRGPADVDDLTRWQQYGRFLTRVDPLLPAAQRAAFHRMMGGLDGLTAAEAFTESGKRLLAVRLTSGTVGDELLFNPGTGRLAGHVELIGAAVSGGPGSSPGPGGGALVPVRQEMLGYAFQPASSWASPSATARR</sequence>
<dbReference type="EMBL" id="JBHTAC010000006">
    <property type="protein sequence ID" value="MFC7242464.1"/>
    <property type="molecule type" value="Genomic_DNA"/>
</dbReference>
<keyword evidence="2" id="KW-0472">Membrane</keyword>
<keyword evidence="4" id="KW-1185">Reference proteome</keyword>
<accession>A0ABW2GVZ3</accession>
<reference evidence="4" key="1">
    <citation type="journal article" date="2019" name="Int. J. Syst. Evol. Microbiol.">
        <title>The Global Catalogue of Microorganisms (GCM) 10K type strain sequencing project: providing services to taxonomists for standard genome sequencing and annotation.</title>
        <authorList>
            <consortium name="The Broad Institute Genomics Platform"/>
            <consortium name="The Broad Institute Genome Sequencing Center for Infectious Disease"/>
            <person name="Wu L."/>
            <person name="Ma J."/>
        </authorList>
    </citation>
    <scope>NUCLEOTIDE SEQUENCE [LARGE SCALE GENOMIC DNA]</scope>
    <source>
        <strain evidence="4">CGMCC 1.9106</strain>
    </source>
</reference>
<dbReference type="RefSeq" id="WP_376805847.1">
    <property type="nucleotide sequence ID" value="NZ_JBHTAC010000006.1"/>
</dbReference>
<evidence type="ECO:0000256" key="1">
    <source>
        <dbReference type="SAM" id="MobiDB-lite"/>
    </source>
</evidence>
<protein>
    <recommendedName>
        <fullName evidence="5">CU044_5270 family protein</fullName>
    </recommendedName>
</protein>
<evidence type="ECO:0000313" key="4">
    <source>
        <dbReference type="Proteomes" id="UP001596392"/>
    </source>
</evidence>
<proteinExistence type="predicted"/>
<evidence type="ECO:0000313" key="3">
    <source>
        <dbReference type="EMBL" id="MFC7242464.1"/>
    </source>
</evidence>
<keyword evidence="2" id="KW-0812">Transmembrane</keyword>
<name>A0ABW2GVZ3_9ACTN</name>
<gene>
    <name evidence="3" type="ORF">ACFQO7_08210</name>
</gene>
<keyword evidence="2" id="KW-1133">Transmembrane helix</keyword>
<comment type="caution">
    <text evidence="3">The sequence shown here is derived from an EMBL/GenBank/DDBJ whole genome shotgun (WGS) entry which is preliminary data.</text>
</comment>